<feature type="region of interest" description="Disordered" evidence="2">
    <location>
        <begin position="118"/>
        <end position="144"/>
    </location>
</feature>
<gene>
    <name evidence="5" type="ORF">C7M84_005848</name>
</gene>
<protein>
    <submittedName>
        <fullName evidence="5">Putative synaptotagmin-17-like</fullName>
    </submittedName>
</protein>
<evidence type="ECO:0000256" key="1">
    <source>
        <dbReference type="ARBA" id="ARBA00022737"/>
    </source>
</evidence>
<dbReference type="GO" id="GO:0005544">
    <property type="term" value="F:calcium-dependent phospholipid binding"/>
    <property type="evidence" value="ECO:0007669"/>
    <property type="project" value="TreeGrafter"/>
</dbReference>
<dbReference type="PRINTS" id="PR00399">
    <property type="entry name" value="SYNAPTOTAGMN"/>
</dbReference>
<dbReference type="SUPFAM" id="SSF49562">
    <property type="entry name" value="C2 domain (Calcium/lipid-binding domain, CaLB)"/>
    <property type="match status" value="2"/>
</dbReference>
<proteinExistence type="predicted"/>
<dbReference type="EMBL" id="QCYY01001753">
    <property type="protein sequence ID" value="ROT75606.1"/>
    <property type="molecule type" value="Genomic_DNA"/>
</dbReference>
<feature type="domain" description="C2" evidence="4">
    <location>
        <begin position="304"/>
        <end position="439"/>
    </location>
</feature>
<evidence type="ECO:0000259" key="4">
    <source>
        <dbReference type="PROSITE" id="PS50004"/>
    </source>
</evidence>
<feature type="signal peptide" evidence="3">
    <location>
        <begin position="1"/>
        <end position="21"/>
    </location>
</feature>
<dbReference type="PANTHER" id="PTHR10024">
    <property type="entry name" value="SYNAPTOTAGMIN"/>
    <property type="match status" value="1"/>
</dbReference>
<evidence type="ECO:0000256" key="2">
    <source>
        <dbReference type="SAM" id="MobiDB-lite"/>
    </source>
</evidence>
<keyword evidence="6" id="KW-1185">Reference proteome</keyword>
<dbReference type="GO" id="GO:0030276">
    <property type="term" value="F:clathrin binding"/>
    <property type="evidence" value="ECO:0007669"/>
    <property type="project" value="TreeGrafter"/>
</dbReference>
<accession>A0A3R7M9C8</accession>
<dbReference type="Proteomes" id="UP000283509">
    <property type="component" value="Unassembled WGS sequence"/>
</dbReference>
<dbReference type="GO" id="GO:0001786">
    <property type="term" value="F:phosphatidylserine binding"/>
    <property type="evidence" value="ECO:0007669"/>
    <property type="project" value="TreeGrafter"/>
</dbReference>
<dbReference type="STRING" id="6689.A0A3R7M9C8"/>
<feature type="compositionally biased region" description="Pro residues" evidence="2">
    <location>
        <begin position="125"/>
        <end position="137"/>
    </location>
</feature>
<dbReference type="AlphaFoldDB" id="A0A3R7M9C8"/>
<dbReference type="GO" id="GO:0070382">
    <property type="term" value="C:exocytic vesicle"/>
    <property type="evidence" value="ECO:0007669"/>
    <property type="project" value="TreeGrafter"/>
</dbReference>
<dbReference type="InterPro" id="IPR001565">
    <property type="entry name" value="Synaptotagmin"/>
</dbReference>
<sequence>EKAGWLWQKLQMILCWREGHSCCCCCCCCCCSEDEPGHTRKEDIQYVLQHCDLSDSESVSTSSLLRHQSNSSSPSSSVKDLKSDIYHQIELRRSNSVSSRQLPVIDVRPIEFWSGVRGEGIQPRLPGPPKSPGPPRSPRWSTRSADYEIRPHLYASTSSSLEEGPDEDLLGRIHFSLHYDASASIFLVKVLEAADLPRPACKDRNDMAHSNPYVKISLLPDSKNSCQTTVKKKTQDPVYEETFRFEIPYKEVVRRTLELKVKDFDKYSRHCVVGHILLPLQNVNLARPSRMWRPLTQCSPESEEYGELLLSLNYLPTAGRLNVDVIKAKQILQTSLVRGADPYVRVSLVVRGRHLKSKKTGVKKITLSPSFNESFSFQLAGPELRESSLVVTVWDWNGGVIRDEFIGRIVLGKQPSGPHEITHWNNMMGSQRHAVAQWHSLQSRLHCDQVSSASRAVP</sequence>
<name>A0A3R7M9C8_PENVA</name>
<organism evidence="5 6">
    <name type="scientific">Penaeus vannamei</name>
    <name type="common">Whiteleg shrimp</name>
    <name type="synonym">Litopenaeus vannamei</name>
    <dbReference type="NCBI Taxonomy" id="6689"/>
    <lineage>
        <taxon>Eukaryota</taxon>
        <taxon>Metazoa</taxon>
        <taxon>Ecdysozoa</taxon>
        <taxon>Arthropoda</taxon>
        <taxon>Crustacea</taxon>
        <taxon>Multicrustacea</taxon>
        <taxon>Malacostraca</taxon>
        <taxon>Eumalacostraca</taxon>
        <taxon>Eucarida</taxon>
        <taxon>Decapoda</taxon>
        <taxon>Dendrobranchiata</taxon>
        <taxon>Penaeoidea</taxon>
        <taxon>Penaeidae</taxon>
        <taxon>Penaeus</taxon>
    </lineage>
</organism>
<keyword evidence="3" id="KW-0732">Signal</keyword>
<dbReference type="InterPro" id="IPR000008">
    <property type="entry name" value="C2_dom"/>
</dbReference>
<dbReference type="OrthoDB" id="67700at2759"/>
<dbReference type="PANTHER" id="PTHR10024:SF348">
    <property type="entry name" value="SYNAPTOTAGMIN-17"/>
    <property type="match status" value="1"/>
</dbReference>
<dbReference type="PROSITE" id="PS50004">
    <property type="entry name" value="C2"/>
    <property type="match status" value="2"/>
</dbReference>
<evidence type="ECO:0000256" key="3">
    <source>
        <dbReference type="SAM" id="SignalP"/>
    </source>
</evidence>
<dbReference type="GO" id="GO:0017156">
    <property type="term" value="P:calcium-ion regulated exocytosis"/>
    <property type="evidence" value="ECO:0007669"/>
    <property type="project" value="TreeGrafter"/>
</dbReference>
<reference evidence="5 6" key="2">
    <citation type="submission" date="2019-01" db="EMBL/GenBank/DDBJ databases">
        <title>The decoding of complex shrimp genome reveals the adaptation for benthos swimmer, frequently molting mechanism and breeding impact on genome.</title>
        <authorList>
            <person name="Sun Y."/>
            <person name="Gao Y."/>
            <person name="Yu Y."/>
        </authorList>
    </citation>
    <scope>NUCLEOTIDE SEQUENCE [LARGE SCALE GENOMIC DNA]</scope>
    <source>
        <tissue evidence="5">Muscle</tissue>
    </source>
</reference>
<dbReference type="GO" id="GO:0000149">
    <property type="term" value="F:SNARE binding"/>
    <property type="evidence" value="ECO:0007669"/>
    <property type="project" value="TreeGrafter"/>
</dbReference>
<reference evidence="5 6" key="1">
    <citation type="submission" date="2018-04" db="EMBL/GenBank/DDBJ databases">
        <authorList>
            <person name="Zhang X."/>
            <person name="Yuan J."/>
            <person name="Li F."/>
            <person name="Xiang J."/>
        </authorList>
    </citation>
    <scope>NUCLEOTIDE SEQUENCE [LARGE SCALE GENOMIC DNA]</scope>
    <source>
        <tissue evidence="5">Muscle</tissue>
    </source>
</reference>
<feature type="chain" id="PRO_5018734213" evidence="3">
    <location>
        <begin position="22"/>
        <end position="458"/>
    </location>
</feature>
<feature type="non-terminal residue" evidence="5">
    <location>
        <position position="1"/>
    </location>
</feature>
<dbReference type="InterPro" id="IPR035892">
    <property type="entry name" value="C2_domain_sf"/>
</dbReference>
<dbReference type="GO" id="GO:0005886">
    <property type="term" value="C:plasma membrane"/>
    <property type="evidence" value="ECO:0007669"/>
    <property type="project" value="TreeGrafter"/>
</dbReference>
<dbReference type="Gene3D" id="2.60.40.150">
    <property type="entry name" value="C2 domain"/>
    <property type="match status" value="2"/>
</dbReference>
<dbReference type="SMART" id="SM00239">
    <property type="entry name" value="C2"/>
    <property type="match status" value="2"/>
</dbReference>
<comment type="caution">
    <text evidence="5">The sequence shown here is derived from an EMBL/GenBank/DDBJ whole genome shotgun (WGS) entry which is preliminary data.</text>
</comment>
<dbReference type="FunFam" id="2.60.40.150:FF:000053">
    <property type="entry name" value="synaptotagmin-17 isoform X1"/>
    <property type="match status" value="1"/>
</dbReference>
<feature type="domain" description="C2" evidence="4">
    <location>
        <begin position="169"/>
        <end position="293"/>
    </location>
</feature>
<dbReference type="GO" id="GO:0005509">
    <property type="term" value="F:calcium ion binding"/>
    <property type="evidence" value="ECO:0007669"/>
    <property type="project" value="TreeGrafter"/>
</dbReference>
<keyword evidence="1" id="KW-0677">Repeat</keyword>
<dbReference type="Pfam" id="PF00168">
    <property type="entry name" value="C2"/>
    <property type="match status" value="2"/>
</dbReference>
<evidence type="ECO:0000313" key="5">
    <source>
        <dbReference type="EMBL" id="ROT75606.1"/>
    </source>
</evidence>
<evidence type="ECO:0000313" key="6">
    <source>
        <dbReference type="Proteomes" id="UP000283509"/>
    </source>
</evidence>